<dbReference type="OrthoDB" id="10052321at2759"/>
<dbReference type="GO" id="GO:0005763">
    <property type="term" value="C:mitochondrial small ribosomal subunit"/>
    <property type="evidence" value="ECO:0007669"/>
    <property type="project" value="TreeGrafter"/>
</dbReference>
<accession>G0S0V6</accession>
<dbReference type="HOGENOM" id="CLU_049223_1_0_1"/>
<dbReference type="AlphaFoldDB" id="G0S0V6"/>
<dbReference type="Proteomes" id="UP000008066">
    <property type="component" value="Unassembled WGS sequence"/>
</dbReference>
<organism evidence="2">
    <name type="scientific">Chaetomium thermophilum (strain DSM 1495 / CBS 144.50 / IMI 039719)</name>
    <name type="common">Thermochaetoides thermophila</name>
    <dbReference type="NCBI Taxonomy" id="759272"/>
    <lineage>
        <taxon>Eukaryota</taxon>
        <taxon>Fungi</taxon>
        <taxon>Dikarya</taxon>
        <taxon>Ascomycota</taxon>
        <taxon>Pezizomycotina</taxon>
        <taxon>Sordariomycetes</taxon>
        <taxon>Sordariomycetidae</taxon>
        <taxon>Sordariales</taxon>
        <taxon>Chaetomiaceae</taxon>
        <taxon>Thermochaetoides</taxon>
    </lineage>
</organism>
<dbReference type="GO" id="GO:0032543">
    <property type="term" value="P:mitochondrial translation"/>
    <property type="evidence" value="ECO:0007669"/>
    <property type="project" value="TreeGrafter"/>
</dbReference>
<gene>
    <name evidence="1" type="ORF">CTHT_0011390</name>
</gene>
<evidence type="ECO:0000313" key="1">
    <source>
        <dbReference type="EMBL" id="EGS22666.1"/>
    </source>
</evidence>
<reference evidence="1 2" key="1">
    <citation type="journal article" date="2011" name="Cell">
        <title>Insight into structure and assembly of the nuclear pore complex by utilizing the genome of a eukaryotic thermophile.</title>
        <authorList>
            <person name="Amlacher S."/>
            <person name="Sarges P."/>
            <person name="Flemming D."/>
            <person name="van Noort V."/>
            <person name="Kunze R."/>
            <person name="Devos D.P."/>
            <person name="Arumugam M."/>
            <person name="Bork P."/>
            <person name="Hurt E."/>
        </authorList>
    </citation>
    <scope>NUCLEOTIDE SEQUENCE [LARGE SCALE GENOMIC DNA]</scope>
    <source>
        <strain evidence="2">DSM 1495 / CBS 144.50 / IMI 039719</strain>
    </source>
</reference>
<proteinExistence type="predicted"/>
<dbReference type="STRING" id="759272.G0S0V6"/>
<dbReference type="InterPro" id="IPR021036">
    <property type="entry name" value="Ribosomal_mS45"/>
</dbReference>
<sequence>MPPRIPCNSCQTQQLFLASLETATSKSVVPSASLAIRSAAQCPSTTSCGNRRVFSTTLAKEARTKPTDKLLLKGKQPTLQKRLFLEWIEKFERFREPSEMNYLSRVIKNWEGQPVAPNQPFPCNPDFRSEPVLSEAAREKIWHAVIKNGMPLKAVSAQYGVDMRRVAAVVRMKEIEKQWEREGKPLAIPYAKAMMKMLPKAELNPGDPPFEPINDIHVHSYTMQQLFVPVSESRHFTREDAAKAFGDHILPPDAKMRIPELVSMEKRIAEGMDARDAQALFIQEAAESERKLAEREQARLRAEEARRIRVQTNRFEFRFEQINAEEVGPTGRARNAVGWRYGVPFYDRRRGEVKIPTKVE</sequence>
<keyword evidence="2" id="KW-1185">Reference proteome</keyword>
<dbReference type="GeneID" id="18255177"/>
<evidence type="ECO:0000313" key="2">
    <source>
        <dbReference type="Proteomes" id="UP000008066"/>
    </source>
</evidence>
<name>G0S0V6_CHATD</name>
<evidence type="ECO:0008006" key="3">
    <source>
        <dbReference type="Google" id="ProtNLM"/>
    </source>
</evidence>
<dbReference type="PANTHER" id="PTHR28158">
    <property type="entry name" value="37S RIBOSOMAL PROTEIN S35, MITOCHONDRIAL"/>
    <property type="match status" value="1"/>
</dbReference>
<dbReference type="KEGG" id="cthr:CTHT_0011390"/>
<dbReference type="EMBL" id="GL988039">
    <property type="protein sequence ID" value="EGS22666.1"/>
    <property type="molecule type" value="Genomic_DNA"/>
</dbReference>
<dbReference type="eggNOG" id="ENOG502QVMS">
    <property type="taxonomic scope" value="Eukaryota"/>
</dbReference>
<dbReference type="RefSeq" id="XP_006691658.1">
    <property type="nucleotide sequence ID" value="XM_006691595.1"/>
</dbReference>
<dbReference type="OMA" id="KGTGWRY"/>
<dbReference type="PANTHER" id="PTHR28158:SF1">
    <property type="entry name" value="SMALL RIBOSOMAL SUBUNIT PROTEIN MS45"/>
    <property type="match status" value="1"/>
</dbReference>
<protein>
    <recommendedName>
        <fullName evidence="3">37S ribosomal protein S35, mitochondrial</fullName>
    </recommendedName>
</protein>
<dbReference type="GO" id="GO:0003735">
    <property type="term" value="F:structural constituent of ribosome"/>
    <property type="evidence" value="ECO:0007669"/>
    <property type="project" value="TreeGrafter"/>
</dbReference>
<dbReference type="Pfam" id="PF12298">
    <property type="entry name" value="Bot1p"/>
    <property type="match status" value="1"/>
</dbReference>